<feature type="region of interest" description="Disordered" evidence="3">
    <location>
        <begin position="878"/>
        <end position="974"/>
    </location>
</feature>
<dbReference type="PANTHER" id="PTHR22838:SF0">
    <property type="entry name" value="WD REPEAT-CONTAINING PROTEIN 26"/>
    <property type="match status" value="1"/>
</dbReference>
<name>A0A9P3FY05_9APHY</name>
<evidence type="ECO:0000313" key="6">
    <source>
        <dbReference type="Proteomes" id="UP000703269"/>
    </source>
</evidence>
<dbReference type="InterPro" id="IPR001680">
    <property type="entry name" value="WD40_rpt"/>
</dbReference>
<protein>
    <submittedName>
        <fullName evidence="5">WD40 repeat-like protein</fullName>
    </submittedName>
</protein>
<organism evidence="5 6">
    <name type="scientific">Phanerochaete sordida</name>
    <dbReference type="NCBI Taxonomy" id="48140"/>
    <lineage>
        <taxon>Eukaryota</taxon>
        <taxon>Fungi</taxon>
        <taxon>Dikarya</taxon>
        <taxon>Basidiomycota</taxon>
        <taxon>Agaricomycotina</taxon>
        <taxon>Agaricomycetes</taxon>
        <taxon>Polyporales</taxon>
        <taxon>Phanerochaetaceae</taxon>
        <taxon>Phanerochaete</taxon>
    </lineage>
</organism>
<keyword evidence="4" id="KW-0472">Membrane</keyword>
<dbReference type="InterPro" id="IPR015943">
    <property type="entry name" value="WD40/YVTN_repeat-like_dom_sf"/>
</dbReference>
<dbReference type="PANTHER" id="PTHR22838">
    <property type="entry name" value="WD REPEAT PROTEIN 26-RELATED"/>
    <property type="match status" value="1"/>
</dbReference>
<dbReference type="InterPro" id="IPR051350">
    <property type="entry name" value="WD_repeat-ST_regulator"/>
</dbReference>
<dbReference type="EMBL" id="BPQB01000001">
    <property type="protein sequence ID" value="GJE84631.1"/>
    <property type="molecule type" value="Genomic_DNA"/>
</dbReference>
<evidence type="ECO:0000256" key="2">
    <source>
        <dbReference type="ARBA" id="ARBA00022737"/>
    </source>
</evidence>
<keyword evidence="4" id="KW-0812">Transmembrane</keyword>
<dbReference type="InterPro" id="IPR011047">
    <property type="entry name" value="Quinoprotein_ADH-like_sf"/>
</dbReference>
<proteinExistence type="predicted"/>
<evidence type="ECO:0000256" key="1">
    <source>
        <dbReference type="ARBA" id="ARBA00022574"/>
    </source>
</evidence>
<comment type="caution">
    <text evidence="5">The sequence shown here is derived from an EMBL/GenBank/DDBJ whole genome shotgun (WGS) entry which is preliminary data.</text>
</comment>
<keyword evidence="1" id="KW-0853">WD repeat</keyword>
<dbReference type="GO" id="GO:0034657">
    <property type="term" value="C:GID complex"/>
    <property type="evidence" value="ECO:0007669"/>
    <property type="project" value="TreeGrafter"/>
</dbReference>
<feature type="transmembrane region" description="Helical" evidence="4">
    <location>
        <begin position="296"/>
        <end position="322"/>
    </location>
</feature>
<dbReference type="SMART" id="SM00320">
    <property type="entry name" value="WD40"/>
    <property type="match status" value="3"/>
</dbReference>
<keyword evidence="2" id="KW-0677">Repeat</keyword>
<sequence>MPAADPQIEVLALERKVTMLEEKLLALAEKPRLAIETGRRHSTAKHDHTYATGGDEYKAFEKFESQLKGLDGQLRELSNKARKLGSSVGILSASTRLRERLGRVLYLFRKNAAGLFPQKIPRLEKFQPSMFRRLVSKRHGFFDHVFSQSTELQPKHIALELQFFAEDIHTLMECFNQFPEFIDEVPDQAFSDELSQWAASLVDFGEDFESHAVQRYLFYSMSDIGDRLQLIADTFIPIFLKTGIPTVKASQEHSAINLVNLSTVATLFAGVAASMLQLTANSDGSRTALTDCVNVLWFIALIFSISAAVNSLLGLTWAEAIYRSPDHRVPWWVLIWIKHSPIVYLVLSVMCFFVGFVLFAFSSDQADVTRILTTVFSSISCCGLLAMSAWFACERWIYHRYEGYMWLSDALGFAFEPVKEFFMSLLNSLHPQNVLEQGKQLLGAGQGNANADPEKTSRREPRIGHRGRRQTSGENLVATQVSFWLAVDKEVMDTHEIARHRWQEAIRRTIEGRRERLADRLDVRGLFRKAGDPSKNGMPPHLRAASVTAHLARMTISQKLETDHAHDALVRFLQFSQDGKYLATSSWDKKSFILDVTTAELSHERSLDHSSGFGFVHQIEWSAQGDYLLMRHNKSISAWDKTGKRLWIHQRSDDDHPIRSVAWKGRGQEALSVEGYRIVDIDKNGEETQHHRIDNLVVRDVAVTSDSRYMICVGKHEHEHNHHEDKSAATNKKKYEIVLYDLVNFKVVKRAPVFHEMCDIALDCDDHYALVSYENRAPPQLWEFRNAQGKVNNVALKHTYMPKTPTAFAGLPAIFGGTHDHLVLRAGTASDIYVWDRDSTSQLHRIQAPVALGHLTAVAWNRGARDWMFATGTHEGEVHVWTVGPPPPPARTGSASQRGSASATLPPASARSSGSEGGDAAPAYVAGDYTQSPAAEHAPRPRVLRESTDWSSTAYSDDGGTARDEASEDGDDSD</sequence>
<dbReference type="OrthoDB" id="972532at2759"/>
<dbReference type="Proteomes" id="UP000703269">
    <property type="component" value="Unassembled WGS sequence"/>
</dbReference>
<evidence type="ECO:0000256" key="4">
    <source>
        <dbReference type="SAM" id="Phobius"/>
    </source>
</evidence>
<reference evidence="5 6" key="1">
    <citation type="submission" date="2021-08" db="EMBL/GenBank/DDBJ databases">
        <title>Draft Genome Sequence of Phanerochaete sordida strain YK-624.</title>
        <authorList>
            <person name="Mori T."/>
            <person name="Dohra H."/>
            <person name="Suzuki T."/>
            <person name="Kawagishi H."/>
            <person name="Hirai H."/>
        </authorList>
    </citation>
    <scope>NUCLEOTIDE SEQUENCE [LARGE SCALE GENOMIC DNA]</scope>
    <source>
        <strain evidence="5 6">YK-624</strain>
    </source>
</reference>
<evidence type="ECO:0000313" key="5">
    <source>
        <dbReference type="EMBL" id="GJE84631.1"/>
    </source>
</evidence>
<feature type="compositionally biased region" description="Basic and acidic residues" evidence="3">
    <location>
        <begin position="452"/>
        <end position="463"/>
    </location>
</feature>
<dbReference type="Gene3D" id="2.130.10.10">
    <property type="entry name" value="YVTN repeat-like/Quinoprotein amine dehydrogenase"/>
    <property type="match status" value="2"/>
</dbReference>
<evidence type="ECO:0000256" key="3">
    <source>
        <dbReference type="SAM" id="MobiDB-lite"/>
    </source>
</evidence>
<feature type="transmembrane region" description="Helical" evidence="4">
    <location>
        <begin position="342"/>
        <end position="362"/>
    </location>
</feature>
<feature type="compositionally biased region" description="Polar residues" evidence="3">
    <location>
        <begin position="893"/>
        <end position="903"/>
    </location>
</feature>
<dbReference type="SUPFAM" id="SSF50998">
    <property type="entry name" value="Quinoprotein alcohol dehydrogenase-like"/>
    <property type="match status" value="1"/>
</dbReference>
<feature type="transmembrane region" description="Helical" evidence="4">
    <location>
        <begin position="368"/>
        <end position="392"/>
    </location>
</feature>
<dbReference type="AlphaFoldDB" id="A0A9P3FY05"/>
<keyword evidence="4" id="KW-1133">Transmembrane helix</keyword>
<dbReference type="GO" id="GO:0043161">
    <property type="term" value="P:proteasome-mediated ubiquitin-dependent protein catabolic process"/>
    <property type="evidence" value="ECO:0007669"/>
    <property type="project" value="TreeGrafter"/>
</dbReference>
<feature type="transmembrane region" description="Helical" evidence="4">
    <location>
        <begin position="258"/>
        <end position="276"/>
    </location>
</feature>
<feature type="region of interest" description="Disordered" evidence="3">
    <location>
        <begin position="445"/>
        <end position="472"/>
    </location>
</feature>
<gene>
    <name evidence="5" type="ORF">PsYK624_007070</name>
</gene>
<keyword evidence="6" id="KW-1185">Reference proteome</keyword>
<feature type="compositionally biased region" description="Basic and acidic residues" evidence="3">
    <location>
        <begin position="937"/>
        <end position="948"/>
    </location>
</feature>
<accession>A0A9P3FY05</accession>